<evidence type="ECO:0000256" key="1">
    <source>
        <dbReference type="ARBA" id="ARBA00006479"/>
    </source>
</evidence>
<dbReference type="InterPro" id="IPR043129">
    <property type="entry name" value="ATPase_NBD"/>
</dbReference>
<dbReference type="KEGG" id="pri:PRIO_1345"/>
<dbReference type="PANTHER" id="PTHR18964">
    <property type="entry name" value="ROK (REPRESSOR, ORF, KINASE) FAMILY"/>
    <property type="match status" value="1"/>
</dbReference>
<dbReference type="PANTHER" id="PTHR18964:SF149">
    <property type="entry name" value="BIFUNCTIONAL UDP-N-ACETYLGLUCOSAMINE 2-EPIMERASE_N-ACETYLMANNOSAMINE KINASE"/>
    <property type="match status" value="1"/>
</dbReference>
<dbReference type="Proteomes" id="UP000033163">
    <property type="component" value="Chromosome I"/>
</dbReference>
<dbReference type="AlphaFoldDB" id="A0A0E4HBF9"/>
<organism evidence="2 3">
    <name type="scientific">Paenibacillus riograndensis SBR5</name>
    <dbReference type="NCBI Taxonomy" id="1073571"/>
    <lineage>
        <taxon>Bacteria</taxon>
        <taxon>Bacillati</taxon>
        <taxon>Bacillota</taxon>
        <taxon>Bacilli</taxon>
        <taxon>Bacillales</taxon>
        <taxon>Paenibacillaceae</taxon>
        <taxon>Paenibacillus</taxon>
        <taxon>Paenibacillus sonchi group</taxon>
    </lineage>
</organism>
<dbReference type="PATRIC" id="fig|1073571.4.peg.1397"/>
<proteinExistence type="inferred from homology"/>
<evidence type="ECO:0000313" key="3">
    <source>
        <dbReference type="Proteomes" id="UP000033163"/>
    </source>
</evidence>
<dbReference type="InterPro" id="IPR049874">
    <property type="entry name" value="ROK_cs"/>
</dbReference>
<dbReference type="Gene3D" id="3.30.420.40">
    <property type="match status" value="2"/>
</dbReference>
<dbReference type="EMBL" id="LN831776">
    <property type="protein sequence ID" value="CQR53390.1"/>
    <property type="molecule type" value="Genomic_DNA"/>
</dbReference>
<dbReference type="InterPro" id="IPR000600">
    <property type="entry name" value="ROK"/>
</dbReference>
<dbReference type="SUPFAM" id="SSF53067">
    <property type="entry name" value="Actin-like ATPase domain"/>
    <property type="match status" value="1"/>
</dbReference>
<accession>A0A0E4HBF9</accession>
<protein>
    <submittedName>
        <fullName evidence="2">Transcriptional regulator</fullName>
    </submittedName>
</protein>
<dbReference type="PROSITE" id="PS01125">
    <property type="entry name" value="ROK"/>
    <property type="match status" value="1"/>
</dbReference>
<dbReference type="Pfam" id="PF00480">
    <property type="entry name" value="ROK"/>
    <property type="match status" value="1"/>
</dbReference>
<name>A0A0E4HBF9_9BACL</name>
<comment type="similarity">
    <text evidence="1">Belongs to the ROK (NagC/XylR) family.</text>
</comment>
<evidence type="ECO:0000313" key="2">
    <source>
        <dbReference type="EMBL" id="CQR53390.1"/>
    </source>
</evidence>
<sequence>MTRCYIGADIGGTGIKAAVIDERGGIITRSSRPTPVADGAKGILLALKGVISGLLADGPEVSGIGIGTAGRVDPEEGVVLYATDNLPGWTGMRLAAEIEAEFALPAAVQNDANAAALGEGWLGAALGLADYAMLTLGTGVGGALVHKNQPVSGKQGAAGEFGHMVLYPGGIPCSCGQSGCTEHYLSGRALNRLAAGANEGWDSRRLLAAFAAGDPGAAAVMEVYMNDLSLTVHNIQSFFDPGAIILGGGVAESHPLWWVAWLDRLTAASPLSFNVLPARLGNEAGIIGAARMIMMREME</sequence>
<reference evidence="3" key="1">
    <citation type="submission" date="2015-03" db="EMBL/GenBank/DDBJ databases">
        <authorList>
            <person name="Wibberg D."/>
        </authorList>
    </citation>
    <scope>NUCLEOTIDE SEQUENCE [LARGE SCALE GENOMIC DNA]</scope>
</reference>
<gene>
    <name evidence="2" type="ORF">PRIO_1345</name>
</gene>
<dbReference type="CDD" id="cd24068">
    <property type="entry name" value="ASKHA_NBD_ROK_FnNanK-like"/>
    <property type="match status" value="1"/>
</dbReference>
<dbReference type="HOGENOM" id="CLU_036604_0_2_9"/>
<dbReference type="RefSeq" id="WP_046501571.1">
    <property type="nucleotide sequence ID" value="NZ_LN831776.1"/>
</dbReference>